<gene>
    <name evidence="1" type="ORF">M622_02240</name>
</gene>
<organism evidence="1 2">
    <name type="scientific">Thauera terpenica 58Eu</name>
    <dbReference type="NCBI Taxonomy" id="1348657"/>
    <lineage>
        <taxon>Bacteria</taxon>
        <taxon>Pseudomonadati</taxon>
        <taxon>Pseudomonadota</taxon>
        <taxon>Betaproteobacteria</taxon>
        <taxon>Rhodocyclales</taxon>
        <taxon>Zoogloeaceae</taxon>
        <taxon>Thauera</taxon>
    </lineage>
</organism>
<keyword evidence="2" id="KW-1185">Reference proteome</keyword>
<evidence type="ECO:0000313" key="1">
    <source>
        <dbReference type="EMBL" id="EPZ16014.1"/>
    </source>
</evidence>
<dbReference type="STRING" id="1348657.M622_02240"/>
<protein>
    <submittedName>
        <fullName evidence="1">Uncharacterized protein</fullName>
    </submittedName>
</protein>
<proteinExistence type="predicted"/>
<reference evidence="1 2" key="1">
    <citation type="submission" date="2013-06" db="EMBL/GenBank/DDBJ databases">
        <title>Draft genome sequence of Thauera terpenica.</title>
        <authorList>
            <person name="Liu B."/>
            <person name="Frostegard A.H."/>
            <person name="Shapleigh J.P."/>
        </authorList>
    </citation>
    <scope>NUCLEOTIDE SEQUENCE [LARGE SCALE GENOMIC DNA]</scope>
    <source>
        <strain evidence="1 2">58Eu</strain>
    </source>
</reference>
<name>T0AT60_9RHOO</name>
<sequence>MRGGALPARGTLAQLTAWRADAVWKDLRASVRAEVAAYMERLRLFQGML</sequence>
<dbReference type="AlphaFoldDB" id="T0AT60"/>
<comment type="caution">
    <text evidence="1">The sequence shown here is derived from an EMBL/GenBank/DDBJ whole genome shotgun (WGS) entry which is preliminary data.</text>
</comment>
<dbReference type="EMBL" id="ATJV01000048">
    <property type="protein sequence ID" value="EPZ16014.1"/>
    <property type="molecule type" value="Genomic_DNA"/>
</dbReference>
<dbReference type="Proteomes" id="UP000015455">
    <property type="component" value="Unassembled WGS sequence"/>
</dbReference>
<accession>T0AT60</accession>
<evidence type="ECO:0000313" key="2">
    <source>
        <dbReference type="Proteomes" id="UP000015455"/>
    </source>
</evidence>